<proteinExistence type="predicted"/>
<dbReference type="Proteomes" id="UP000323537">
    <property type="component" value="Unassembled WGS sequence"/>
</dbReference>
<keyword evidence="3" id="KW-1185">Reference proteome</keyword>
<reference evidence="2 3" key="1">
    <citation type="submission" date="2016-10" db="EMBL/GenBank/DDBJ databases">
        <authorList>
            <person name="Varghese N."/>
            <person name="Submissions S."/>
        </authorList>
    </citation>
    <scope>NUCLEOTIDE SEQUENCE [LARGE SCALE GENOMIC DNA]</scope>
    <source>
        <strain evidence="2 3">CGMCC 1.6377</strain>
    </source>
</reference>
<feature type="domain" description="DUF8165" evidence="1">
    <location>
        <begin position="1"/>
        <end position="64"/>
    </location>
</feature>
<dbReference type="AlphaFoldDB" id="A0A1I3BXF2"/>
<evidence type="ECO:0000313" key="2">
    <source>
        <dbReference type="EMBL" id="SFH66977.1"/>
    </source>
</evidence>
<organism evidence="2 3">
    <name type="scientific">Halorubrum aquaticum</name>
    <dbReference type="NCBI Taxonomy" id="387340"/>
    <lineage>
        <taxon>Archaea</taxon>
        <taxon>Methanobacteriati</taxon>
        <taxon>Methanobacteriota</taxon>
        <taxon>Stenosarchaea group</taxon>
        <taxon>Halobacteria</taxon>
        <taxon>Halobacteriales</taxon>
        <taxon>Haloferacaceae</taxon>
        <taxon>Halorubrum</taxon>
    </lineage>
</organism>
<name>A0A1I3BXF2_9EURY</name>
<dbReference type="InterPro" id="IPR058472">
    <property type="entry name" value="DUF8165"/>
</dbReference>
<accession>A0A1I3BXF2</accession>
<dbReference type="Pfam" id="PF26489">
    <property type="entry name" value="DUF8165"/>
    <property type="match status" value="1"/>
</dbReference>
<gene>
    <name evidence="2" type="ORF">SAMN04488066_11642</name>
</gene>
<evidence type="ECO:0000313" key="3">
    <source>
        <dbReference type="Proteomes" id="UP000323537"/>
    </source>
</evidence>
<sequence length="64" mass="6827">MLKGHFESAGASIEYGDAGFLFPVDELDATVIQYRDAQLALDDVDGSNVIVVAPTSLATSYFLT</sequence>
<dbReference type="EMBL" id="FOPZ01000016">
    <property type="protein sequence ID" value="SFH66977.1"/>
    <property type="molecule type" value="Genomic_DNA"/>
</dbReference>
<evidence type="ECO:0000259" key="1">
    <source>
        <dbReference type="Pfam" id="PF26489"/>
    </source>
</evidence>
<protein>
    <recommendedName>
        <fullName evidence="1">DUF8165 domain-containing protein</fullName>
    </recommendedName>
</protein>